<dbReference type="InterPro" id="IPR013656">
    <property type="entry name" value="PAS_4"/>
</dbReference>
<feature type="domain" description="PAS" evidence="1">
    <location>
        <begin position="15"/>
        <end position="93"/>
    </location>
</feature>
<dbReference type="AlphaFoldDB" id="A0A1I2L702"/>
<dbReference type="PANTHER" id="PTHR44757">
    <property type="entry name" value="DIGUANYLATE CYCLASE DGCP"/>
    <property type="match status" value="1"/>
</dbReference>
<proteinExistence type="predicted"/>
<gene>
    <name evidence="3" type="ORF">SAMN05216283_11455</name>
</gene>
<dbReference type="InterPro" id="IPR001610">
    <property type="entry name" value="PAC"/>
</dbReference>
<name>A0A1I2L702_9BACT</name>
<evidence type="ECO:0000259" key="1">
    <source>
        <dbReference type="PROSITE" id="PS50112"/>
    </source>
</evidence>
<protein>
    <submittedName>
        <fullName evidence="3">PAS domain S-box-containing protein</fullName>
    </submittedName>
</protein>
<dbReference type="SMART" id="SM00091">
    <property type="entry name" value="PAS"/>
    <property type="match status" value="2"/>
</dbReference>
<dbReference type="Pfam" id="PF08448">
    <property type="entry name" value="PAS_4"/>
    <property type="match status" value="1"/>
</dbReference>
<dbReference type="InterPro" id="IPR052155">
    <property type="entry name" value="Biofilm_reg_signaling"/>
</dbReference>
<sequence length="309" mass="35151">MIYDDKSLHSDMIENPKLHQKIIDALPIPIFYRDVKGIYKATNKAHENFIGLKKEEIIGKTVFDVQPLEIAEIYARRDQELFDSPGDQSYETKFRLSDGSLHDVIFNKAVIRDDEGTIIGIVGSIFDITDRKKAERKLEKAKEASVIASAMVHKIRAGIVIVDSDFKVIDSNEGFAKLFGQEMEELYETIPGLQGADLKELIPEVVFKMFASLMASGENMLERDLKIQNRLLHISVITIYKNRVVGALIRDMSAPLLVREEIISRAQRVNKQNLETVQQIAFLLGENAAQTEELLYSIIQSYKYEEDNN</sequence>
<dbReference type="STRING" id="655355.SAMN05216283_11455"/>
<dbReference type="InterPro" id="IPR000014">
    <property type="entry name" value="PAS"/>
</dbReference>
<dbReference type="NCBIfam" id="TIGR00229">
    <property type="entry name" value="sensory_box"/>
    <property type="match status" value="1"/>
</dbReference>
<dbReference type="RefSeq" id="WP_093921401.1">
    <property type="nucleotide sequence ID" value="NZ_FONW01000014.1"/>
</dbReference>
<dbReference type="Pfam" id="PF13426">
    <property type="entry name" value="PAS_9"/>
    <property type="match status" value="1"/>
</dbReference>
<evidence type="ECO:0000313" key="4">
    <source>
        <dbReference type="Proteomes" id="UP000198964"/>
    </source>
</evidence>
<dbReference type="InterPro" id="IPR000700">
    <property type="entry name" value="PAS-assoc_C"/>
</dbReference>
<dbReference type="SUPFAM" id="SSF55785">
    <property type="entry name" value="PYP-like sensor domain (PAS domain)"/>
    <property type="match status" value="2"/>
</dbReference>
<dbReference type="Gene3D" id="3.30.450.20">
    <property type="entry name" value="PAS domain"/>
    <property type="match status" value="2"/>
</dbReference>
<dbReference type="PROSITE" id="PS50113">
    <property type="entry name" value="PAC"/>
    <property type="match status" value="1"/>
</dbReference>
<feature type="domain" description="PAC" evidence="2">
    <location>
        <begin position="88"/>
        <end position="140"/>
    </location>
</feature>
<dbReference type="EMBL" id="FONW01000014">
    <property type="protein sequence ID" value="SFF73021.1"/>
    <property type="molecule type" value="Genomic_DNA"/>
</dbReference>
<dbReference type="Proteomes" id="UP000198964">
    <property type="component" value="Unassembled WGS sequence"/>
</dbReference>
<dbReference type="PANTHER" id="PTHR44757:SF2">
    <property type="entry name" value="BIOFILM ARCHITECTURE MAINTENANCE PROTEIN MBAA"/>
    <property type="match status" value="1"/>
</dbReference>
<dbReference type="PROSITE" id="PS50112">
    <property type="entry name" value="PAS"/>
    <property type="match status" value="1"/>
</dbReference>
<organism evidence="3 4">
    <name type="scientific">Sunxiuqinia elliptica</name>
    <dbReference type="NCBI Taxonomy" id="655355"/>
    <lineage>
        <taxon>Bacteria</taxon>
        <taxon>Pseudomonadati</taxon>
        <taxon>Bacteroidota</taxon>
        <taxon>Bacteroidia</taxon>
        <taxon>Marinilabiliales</taxon>
        <taxon>Prolixibacteraceae</taxon>
        <taxon>Sunxiuqinia</taxon>
    </lineage>
</organism>
<dbReference type="SMART" id="SM00086">
    <property type="entry name" value="PAC"/>
    <property type="match status" value="1"/>
</dbReference>
<dbReference type="InterPro" id="IPR035965">
    <property type="entry name" value="PAS-like_dom_sf"/>
</dbReference>
<accession>A0A1I2L702</accession>
<keyword evidence="4" id="KW-1185">Reference proteome</keyword>
<evidence type="ECO:0000259" key="2">
    <source>
        <dbReference type="PROSITE" id="PS50113"/>
    </source>
</evidence>
<reference evidence="3 4" key="1">
    <citation type="submission" date="2016-10" db="EMBL/GenBank/DDBJ databases">
        <authorList>
            <person name="de Groot N.N."/>
        </authorList>
    </citation>
    <scope>NUCLEOTIDE SEQUENCE [LARGE SCALE GENOMIC DNA]</scope>
    <source>
        <strain evidence="3 4">CGMCC 1.9156</strain>
    </source>
</reference>
<dbReference type="CDD" id="cd00130">
    <property type="entry name" value="PAS"/>
    <property type="match status" value="1"/>
</dbReference>
<evidence type="ECO:0000313" key="3">
    <source>
        <dbReference type="EMBL" id="SFF73021.1"/>
    </source>
</evidence>